<dbReference type="EMBL" id="KZ805334">
    <property type="protein sequence ID" value="PVI03223.1"/>
    <property type="molecule type" value="Genomic_DNA"/>
</dbReference>
<protein>
    <submittedName>
        <fullName evidence="1">Uncharacterized protein</fullName>
    </submittedName>
</protein>
<organism evidence="1 2">
    <name type="scientific">Periconia macrospinosa</name>
    <dbReference type="NCBI Taxonomy" id="97972"/>
    <lineage>
        <taxon>Eukaryota</taxon>
        <taxon>Fungi</taxon>
        <taxon>Dikarya</taxon>
        <taxon>Ascomycota</taxon>
        <taxon>Pezizomycotina</taxon>
        <taxon>Dothideomycetes</taxon>
        <taxon>Pleosporomycetidae</taxon>
        <taxon>Pleosporales</taxon>
        <taxon>Massarineae</taxon>
        <taxon>Periconiaceae</taxon>
        <taxon>Periconia</taxon>
    </lineage>
</organism>
<proteinExistence type="predicted"/>
<name>A0A2V1DXZ4_9PLEO</name>
<keyword evidence="2" id="KW-1185">Reference proteome</keyword>
<gene>
    <name evidence="1" type="ORF">DM02DRAFT_612442</name>
</gene>
<reference evidence="1 2" key="1">
    <citation type="journal article" date="2018" name="Sci. Rep.">
        <title>Comparative genomics provides insights into the lifestyle and reveals functional heterogeneity of dark septate endophytic fungi.</title>
        <authorList>
            <person name="Knapp D.G."/>
            <person name="Nemeth J.B."/>
            <person name="Barry K."/>
            <person name="Hainaut M."/>
            <person name="Henrissat B."/>
            <person name="Johnson J."/>
            <person name="Kuo A."/>
            <person name="Lim J.H.P."/>
            <person name="Lipzen A."/>
            <person name="Nolan M."/>
            <person name="Ohm R.A."/>
            <person name="Tamas L."/>
            <person name="Grigoriev I.V."/>
            <person name="Spatafora J.W."/>
            <person name="Nagy L.G."/>
            <person name="Kovacs G.M."/>
        </authorList>
    </citation>
    <scope>NUCLEOTIDE SEQUENCE [LARGE SCALE GENOMIC DNA]</scope>
    <source>
        <strain evidence="1 2">DSE2036</strain>
    </source>
</reference>
<sequence length="69" mass="7401">MIVSPHAMPVMAIPGELPYRRAHVLSVCSSPARPFHISSGRAAFDTLPFPAPGSQYCDDFRAAVSTSDI</sequence>
<accession>A0A2V1DXZ4</accession>
<evidence type="ECO:0000313" key="2">
    <source>
        <dbReference type="Proteomes" id="UP000244855"/>
    </source>
</evidence>
<dbReference type="Proteomes" id="UP000244855">
    <property type="component" value="Unassembled WGS sequence"/>
</dbReference>
<evidence type="ECO:0000313" key="1">
    <source>
        <dbReference type="EMBL" id="PVI03223.1"/>
    </source>
</evidence>
<dbReference type="AlphaFoldDB" id="A0A2V1DXZ4"/>